<dbReference type="InterPro" id="IPR027413">
    <property type="entry name" value="GROEL-like_equatorial_sf"/>
</dbReference>
<protein>
    <submittedName>
        <fullName evidence="1">T-complex protein theta subunit</fullName>
    </submittedName>
</protein>
<dbReference type="Gene3D" id="1.10.560.10">
    <property type="entry name" value="GroEL-like equatorial domain"/>
    <property type="match status" value="1"/>
</dbReference>
<sequence length="57" mass="6637">AVAELSDLIRTKFRPKRMYVDRNIINHLGKLFVTWDAAMIIREIETVHPSAKLLITM</sequence>
<organism evidence="1 2">
    <name type="scientific">Mycena maculata</name>
    <dbReference type="NCBI Taxonomy" id="230809"/>
    <lineage>
        <taxon>Eukaryota</taxon>
        <taxon>Fungi</taxon>
        <taxon>Dikarya</taxon>
        <taxon>Basidiomycota</taxon>
        <taxon>Agaricomycotina</taxon>
        <taxon>Agaricomycetes</taxon>
        <taxon>Agaricomycetidae</taxon>
        <taxon>Agaricales</taxon>
        <taxon>Marasmiineae</taxon>
        <taxon>Mycenaceae</taxon>
        <taxon>Mycena</taxon>
    </lineage>
</organism>
<dbReference type="EMBL" id="JARJLG010000350">
    <property type="protein sequence ID" value="KAJ7715356.1"/>
    <property type="molecule type" value="Genomic_DNA"/>
</dbReference>
<evidence type="ECO:0000313" key="1">
    <source>
        <dbReference type="EMBL" id="KAJ7715356.1"/>
    </source>
</evidence>
<feature type="non-terminal residue" evidence="1">
    <location>
        <position position="57"/>
    </location>
</feature>
<dbReference type="SUPFAM" id="SSF48592">
    <property type="entry name" value="GroEL equatorial domain-like"/>
    <property type="match status" value="1"/>
</dbReference>
<reference evidence="1" key="1">
    <citation type="submission" date="2023-03" db="EMBL/GenBank/DDBJ databases">
        <title>Massive genome expansion in bonnet fungi (Mycena s.s.) driven by repeated elements and novel gene families across ecological guilds.</title>
        <authorList>
            <consortium name="Lawrence Berkeley National Laboratory"/>
            <person name="Harder C.B."/>
            <person name="Miyauchi S."/>
            <person name="Viragh M."/>
            <person name="Kuo A."/>
            <person name="Thoen E."/>
            <person name="Andreopoulos B."/>
            <person name="Lu D."/>
            <person name="Skrede I."/>
            <person name="Drula E."/>
            <person name="Henrissat B."/>
            <person name="Morin E."/>
            <person name="Kohler A."/>
            <person name="Barry K."/>
            <person name="LaButti K."/>
            <person name="Morin E."/>
            <person name="Salamov A."/>
            <person name="Lipzen A."/>
            <person name="Mereny Z."/>
            <person name="Hegedus B."/>
            <person name="Baldrian P."/>
            <person name="Stursova M."/>
            <person name="Weitz H."/>
            <person name="Taylor A."/>
            <person name="Grigoriev I.V."/>
            <person name="Nagy L.G."/>
            <person name="Martin F."/>
            <person name="Kauserud H."/>
        </authorList>
    </citation>
    <scope>NUCLEOTIDE SEQUENCE</scope>
    <source>
        <strain evidence="1">CBHHK188m</strain>
    </source>
</reference>
<dbReference type="Proteomes" id="UP001215280">
    <property type="component" value="Unassembled WGS sequence"/>
</dbReference>
<feature type="non-terminal residue" evidence="1">
    <location>
        <position position="1"/>
    </location>
</feature>
<evidence type="ECO:0000313" key="2">
    <source>
        <dbReference type="Proteomes" id="UP001215280"/>
    </source>
</evidence>
<proteinExistence type="predicted"/>
<dbReference type="AlphaFoldDB" id="A0AAD7H9N5"/>
<gene>
    <name evidence="1" type="ORF">DFH07DRAFT_1015349</name>
</gene>
<accession>A0AAD7H9N5</accession>
<name>A0AAD7H9N5_9AGAR</name>
<comment type="caution">
    <text evidence="1">The sequence shown here is derived from an EMBL/GenBank/DDBJ whole genome shotgun (WGS) entry which is preliminary data.</text>
</comment>
<keyword evidence="2" id="KW-1185">Reference proteome</keyword>